<dbReference type="InterPro" id="IPR023048">
    <property type="entry name" value="NADH:quinone_OxRdtase_FMN_depd"/>
</dbReference>
<feature type="binding site" evidence="6">
    <location>
        <begin position="18"/>
        <end position="20"/>
    </location>
    <ligand>
        <name>FMN</name>
        <dbReference type="ChEBI" id="CHEBI:58210"/>
    </ligand>
</feature>
<comment type="catalytic activity">
    <reaction evidence="5">
        <text>N,N-dimethyl-1,4-phenylenediamine + anthranilate + 2 NAD(+) = 2-(4-dimethylaminophenyl)diazenylbenzoate + 2 NADH + 2 H(+)</text>
        <dbReference type="Rhea" id="RHEA:55872"/>
        <dbReference type="ChEBI" id="CHEBI:15378"/>
        <dbReference type="ChEBI" id="CHEBI:15783"/>
        <dbReference type="ChEBI" id="CHEBI:16567"/>
        <dbReference type="ChEBI" id="CHEBI:57540"/>
        <dbReference type="ChEBI" id="CHEBI:57945"/>
        <dbReference type="ChEBI" id="CHEBI:71579"/>
        <dbReference type="EC" id="1.7.1.17"/>
    </reaction>
    <physiologicalReaction direction="right-to-left" evidence="5">
        <dbReference type="Rhea" id="RHEA:55874"/>
    </physiologicalReaction>
</comment>
<dbReference type="AlphaFoldDB" id="A0A162QHZ9"/>
<comment type="function">
    <text evidence="6">Also exhibits azoreductase activity. Catalyzes the reductive cleavage of the azo bond in aromatic azo compounds to the corresponding amines.</text>
</comment>
<dbReference type="EC" id="1.7.1.17" evidence="6"/>
<dbReference type="NCBIfam" id="NF002370">
    <property type="entry name" value="PRK01355.1"/>
    <property type="match status" value="1"/>
</dbReference>
<dbReference type="Pfam" id="PF02525">
    <property type="entry name" value="Flavodoxin_2"/>
    <property type="match status" value="1"/>
</dbReference>
<sequence length="202" mass="22822">MNRPLRILSIKGSVNTDSLSSHINDYLVQKIMDKHQKSFVELVDLNDTPFAKYSLNANNMPKFFEKTESDYWIEQLKNTDLLIISTPMINFNYSSLIKNFLDSIAVANKTFSYKYSEKGGSIGLLTNLKVLIVATQGAPEGWYEFGNHVKNLEGFFNFVGANQIESILIAGTKVEPLKSLNFDEITTLYGAKLEEIATKFDN</sequence>
<dbReference type="Gene3D" id="3.40.50.360">
    <property type="match status" value="1"/>
</dbReference>
<evidence type="ECO:0000256" key="3">
    <source>
        <dbReference type="ARBA" id="ARBA00023002"/>
    </source>
</evidence>
<comment type="cofactor">
    <cofactor evidence="6">
        <name>FMN</name>
        <dbReference type="ChEBI" id="CHEBI:58210"/>
    </cofactor>
    <text evidence="6">Binds 1 FMN per subunit.</text>
</comment>
<dbReference type="OrthoDB" id="9805013at2"/>
<dbReference type="GO" id="GO:0010181">
    <property type="term" value="F:FMN binding"/>
    <property type="evidence" value="ECO:0007669"/>
    <property type="project" value="UniProtKB-UniRule"/>
</dbReference>
<dbReference type="SUPFAM" id="SSF52218">
    <property type="entry name" value="Flavoproteins"/>
    <property type="match status" value="1"/>
</dbReference>
<feature type="domain" description="Flavodoxin-like fold" evidence="7">
    <location>
        <begin position="6"/>
        <end position="176"/>
    </location>
</feature>
<comment type="subunit">
    <text evidence="6">Homodimer.</text>
</comment>
<dbReference type="PANTHER" id="PTHR43741">
    <property type="entry name" value="FMN-DEPENDENT NADH-AZOREDUCTASE 1"/>
    <property type="match status" value="1"/>
</dbReference>
<dbReference type="RefSeq" id="WP_063626290.1">
    <property type="nucleotide sequence ID" value="NZ_LVLH01000042.1"/>
</dbReference>
<comment type="catalytic activity">
    <reaction evidence="6">
        <text>2 a quinone + NADH + H(+) = 2 a 1,4-benzosemiquinone + NAD(+)</text>
        <dbReference type="Rhea" id="RHEA:65952"/>
        <dbReference type="ChEBI" id="CHEBI:15378"/>
        <dbReference type="ChEBI" id="CHEBI:57540"/>
        <dbReference type="ChEBI" id="CHEBI:57945"/>
        <dbReference type="ChEBI" id="CHEBI:132124"/>
        <dbReference type="ChEBI" id="CHEBI:134225"/>
    </reaction>
</comment>
<evidence type="ECO:0000259" key="7">
    <source>
        <dbReference type="Pfam" id="PF02525"/>
    </source>
</evidence>
<comment type="similarity">
    <text evidence="6">Belongs to the azoreductase type 1 family.</text>
</comment>
<evidence type="ECO:0000256" key="1">
    <source>
        <dbReference type="ARBA" id="ARBA00022630"/>
    </source>
</evidence>
<evidence type="ECO:0000256" key="4">
    <source>
        <dbReference type="ARBA" id="ARBA00023027"/>
    </source>
</evidence>
<dbReference type="HAMAP" id="MF_01216">
    <property type="entry name" value="Azoreductase_type1"/>
    <property type="match status" value="1"/>
</dbReference>
<dbReference type="InterPro" id="IPR050104">
    <property type="entry name" value="FMN-dep_NADH:Q_OxRdtase_AzoR1"/>
</dbReference>
<keyword evidence="4 6" id="KW-0520">NAD</keyword>
<comment type="function">
    <text evidence="6">Quinone reductase that provides resistance to thiol-specific stress caused by electrophilic quinones.</text>
</comment>
<dbReference type="EC" id="1.6.5.-" evidence="6"/>
<gene>
    <name evidence="6" type="primary">azoR</name>
    <name evidence="8" type="ORF">MGALLINA_05190</name>
</gene>
<dbReference type="GO" id="GO:0009055">
    <property type="term" value="F:electron transfer activity"/>
    <property type="evidence" value="ECO:0007669"/>
    <property type="project" value="UniProtKB-UniRule"/>
</dbReference>
<evidence type="ECO:0000256" key="5">
    <source>
        <dbReference type="ARBA" id="ARBA00048542"/>
    </source>
</evidence>
<dbReference type="STRING" id="29557.MGALLINA_05190"/>
<evidence type="ECO:0000256" key="6">
    <source>
        <dbReference type="HAMAP-Rule" id="MF_01216"/>
    </source>
</evidence>
<name>A0A162QHZ9_9BACT</name>
<organism evidence="8 9">
    <name type="scientific">Mycoplasmopsis gallinarum</name>
    <dbReference type="NCBI Taxonomy" id="29557"/>
    <lineage>
        <taxon>Bacteria</taxon>
        <taxon>Bacillati</taxon>
        <taxon>Mycoplasmatota</taxon>
        <taxon>Mycoplasmoidales</taxon>
        <taxon>Metamycoplasmataceae</taxon>
        <taxon>Mycoplasmopsis</taxon>
    </lineage>
</organism>
<evidence type="ECO:0000313" key="9">
    <source>
        <dbReference type="Proteomes" id="UP000076983"/>
    </source>
</evidence>
<keyword evidence="9" id="KW-1185">Reference proteome</keyword>
<keyword evidence="2 6" id="KW-0288">FMN</keyword>
<dbReference type="PATRIC" id="fig|29557.3.peg.517"/>
<dbReference type="PANTHER" id="PTHR43741:SF4">
    <property type="entry name" value="FMN-DEPENDENT NADH:QUINONE OXIDOREDUCTASE"/>
    <property type="match status" value="1"/>
</dbReference>
<keyword evidence="3 6" id="KW-0560">Oxidoreductase</keyword>
<accession>A0A162QHZ9</accession>
<dbReference type="Proteomes" id="UP000076983">
    <property type="component" value="Unassembled WGS sequence"/>
</dbReference>
<protein>
    <recommendedName>
        <fullName evidence="6">FMN dependent NADH:quinone oxidoreductase</fullName>
        <ecNumber evidence="6">1.6.5.-</ecNumber>
    </recommendedName>
    <alternativeName>
        <fullName evidence="6">Azo-dye reductase</fullName>
    </alternativeName>
    <alternativeName>
        <fullName evidence="6">FMN-dependent NADH-azo compound oxidoreductase</fullName>
    </alternativeName>
    <alternativeName>
        <fullName evidence="6">FMN-dependent NADH-azoreductase</fullName>
        <ecNumber evidence="6">1.7.1.17</ecNumber>
    </alternativeName>
</protein>
<dbReference type="InterPro" id="IPR003680">
    <property type="entry name" value="Flavodoxin_fold"/>
</dbReference>
<proteinExistence type="inferred from homology"/>
<dbReference type="InterPro" id="IPR029039">
    <property type="entry name" value="Flavoprotein-like_sf"/>
</dbReference>
<comment type="caution">
    <text evidence="6">Lacks conserved residue(s) required for the propagation of feature annotation.</text>
</comment>
<keyword evidence="1 6" id="KW-0285">Flavoprotein</keyword>
<evidence type="ECO:0000256" key="2">
    <source>
        <dbReference type="ARBA" id="ARBA00022643"/>
    </source>
</evidence>
<comment type="caution">
    <text evidence="8">The sequence shown here is derived from an EMBL/GenBank/DDBJ whole genome shotgun (WGS) entry which is preliminary data.</text>
</comment>
<dbReference type="GO" id="GO:0016652">
    <property type="term" value="F:oxidoreductase activity, acting on NAD(P)H as acceptor"/>
    <property type="evidence" value="ECO:0007669"/>
    <property type="project" value="UniProtKB-UniRule"/>
</dbReference>
<reference evidence="8 9" key="1">
    <citation type="submission" date="2016-03" db="EMBL/GenBank/DDBJ databases">
        <title>Genome sequence of Mycoplasma gallinarum strain Mgn_IPT.</title>
        <authorList>
            <person name="Yacoub E."/>
            <person name="Sirand-Pugnet P."/>
            <person name="Barre A."/>
            <person name="Maurier F."/>
            <person name="Blanchard A."/>
            <person name="Ben Abdelmoumen B.M."/>
        </authorList>
    </citation>
    <scope>NUCLEOTIDE SEQUENCE [LARGE SCALE GENOMIC DNA]</scope>
    <source>
        <strain evidence="8 9">Mgn_IPT</strain>
    </source>
</reference>
<dbReference type="GO" id="GO:0016655">
    <property type="term" value="F:oxidoreductase activity, acting on NAD(P)H, quinone or similar compound as acceptor"/>
    <property type="evidence" value="ECO:0007669"/>
    <property type="project" value="InterPro"/>
</dbReference>
<dbReference type="EMBL" id="LVLH01000042">
    <property type="protein sequence ID" value="OAB48730.1"/>
    <property type="molecule type" value="Genomic_DNA"/>
</dbReference>
<feature type="binding site" evidence="6">
    <location>
        <position position="13"/>
    </location>
    <ligand>
        <name>FMN</name>
        <dbReference type="ChEBI" id="CHEBI:58210"/>
    </ligand>
</feature>
<evidence type="ECO:0000313" key="8">
    <source>
        <dbReference type="EMBL" id="OAB48730.1"/>
    </source>
</evidence>